<name>F0F5A6_9BACT</name>
<dbReference type="Proteomes" id="UP000005697">
    <property type="component" value="Unassembled WGS sequence"/>
</dbReference>
<comment type="caution">
    <text evidence="1">The sequence shown here is derived from an EMBL/GenBank/DDBJ whole genome shotgun (WGS) entry which is preliminary data.</text>
</comment>
<evidence type="ECO:0000313" key="1">
    <source>
        <dbReference type="EMBL" id="EGC20712.1"/>
    </source>
</evidence>
<dbReference type="EMBL" id="AEWX01000011">
    <property type="protein sequence ID" value="EGC20712.1"/>
    <property type="molecule type" value="Genomic_DNA"/>
</dbReference>
<sequence>MKKLTIRFRLQTLSAFIKGERSFYPHPSYLSEKKRIFADNLNKTQWIRT</sequence>
<reference evidence="1 2" key="1">
    <citation type="submission" date="2011-01" db="EMBL/GenBank/DDBJ databases">
        <authorList>
            <person name="Muzny D."/>
            <person name="Qin X."/>
            <person name="Deng J."/>
            <person name="Jiang H."/>
            <person name="Liu Y."/>
            <person name="Qu J."/>
            <person name="Song X.-Z."/>
            <person name="Zhang L."/>
            <person name="Thornton R."/>
            <person name="Coyle M."/>
            <person name="Francisco L."/>
            <person name="Jackson L."/>
            <person name="Javaid M."/>
            <person name="Korchina V."/>
            <person name="Kovar C."/>
            <person name="Mata R."/>
            <person name="Mathew T."/>
            <person name="Ngo R."/>
            <person name="Nguyen L."/>
            <person name="Nguyen N."/>
            <person name="Okwuonu G."/>
            <person name="Ongeri F."/>
            <person name="Pham C."/>
            <person name="Simmons D."/>
            <person name="Wilczek-Boney K."/>
            <person name="Hale W."/>
            <person name="Jakkamsetti A."/>
            <person name="Pham P."/>
            <person name="Ruth R."/>
            <person name="San Lucas F."/>
            <person name="Warren J."/>
            <person name="Zhang J."/>
            <person name="Zhao Z."/>
            <person name="Zhou C."/>
            <person name="Zhu D."/>
            <person name="Lee S."/>
            <person name="Bess C."/>
            <person name="Blankenburg K."/>
            <person name="Forbes L."/>
            <person name="Fu Q."/>
            <person name="Gubbala S."/>
            <person name="Hirani K."/>
            <person name="Jayaseelan J.C."/>
            <person name="Lara F."/>
            <person name="Munidasa M."/>
            <person name="Palculict T."/>
            <person name="Patil S."/>
            <person name="Pu L.-L."/>
            <person name="Saada N."/>
            <person name="Tang L."/>
            <person name="Weissenberger G."/>
            <person name="Zhu Y."/>
            <person name="Hemphill L."/>
            <person name="Shang Y."/>
            <person name="Youmans B."/>
            <person name="Ayvaz T."/>
            <person name="Ross M."/>
            <person name="Santibanez J."/>
            <person name="Aqrawi P."/>
            <person name="Gross S."/>
            <person name="Joshi V."/>
            <person name="Fowler G."/>
            <person name="Nazareth L."/>
            <person name="Reid J."/>
            <person name="Worley K."/>
            <person name="Petrosino J."/>
            <person name="Highlander S."/>
            <person name="Gibbs R."/>
        </authorList>
    </citation>
    <scope>NUCLEOTIDE SEQUENCE [LARGE SCALE GENOMIC DNA]</scope>
    <source>
        <strain evidence="1 2">DSM 16608</strain>
    </source>
</reference>
<organism evidence="1 2">
    <name type="scientific">Prevotella multiformis DSM 16608</name>
    <dbReference type="NCBI Taxonomy" id="888743"/>
    <lineage>
        <taxon>Bacteria</taxon>
        <taxon>Pseudomonadati</taxon>
        <taxon>Bacteroidota</taxon>
        <taxon>Bacteroidia</taxon>
        <taxon>Bacteroidales</taxon>
        <taxon>Prevotellaceae</taxon>
        <taxon>Prevotella</taxon>
    </lineage>
</organism>
<evidence type="ECO:0000313" key="2">
    <source>
        <dbReference type="Proteomes" id="UP000005697"/>
    </source>
</evidence>
<dbReference type="AlphaFoldDB" id="F0F5A6"/>
<gene>
    <name evidence="1" type="ORF">HMPREF9141_0772</name>
</gene>
<keyword evidence="2" id="KW-1185">Reference proteome</keyword>
<proteinExistence type="predicted"/>
<protein>
    <submittedName>
        <fullName evidence="1">Uncharacterized protein</fullName>
    </submittedName>
</protein>
<accession>F0F5A6</accession>
<dbReference type="HOGENOM" id="CLU_3139195_0_0_10"/>